<organism evidence="10 11">
    <name type="scientific">Kalanchoe fedtschenkoi</name>
    <name type="common">Lavender scallops</name>
    <name type="synonym">South American air plant</name>
    <dbReference type="NCBI Taxonomy" id="63787"/>
    <lineage>
        <taxon>Eukaryota</taxon>
        <taxon>Viridiplantae</taxon>
        <taxon>Streptophyta</taxon>
        <taxon>Embryophyta</taxon>
        <taxon>Tracheophyta</taxon>
        <taxon>Spermatophyta</taxon>
        <taxon>Magnoliopsida</taxon>
        <taxon>eudicotyledons</taxon>
        <taxon>Gunneridae</taxon>
        <taxon>Pentapetalae</taxon>
        <taxon>Saxifragales</taxon>
        <taxon>Crassulaceae</taxon>
        <taxon>Kalanchoe</taxon>
    </lineage>
</organism>
<dbReference type="InterPro" id="IPR053793">
    <property type="entry name" value="PB1-like"/>
</dbReference>
<evidence type="ECO:0000256" key="3">
    <source>
        <dbReference type="ARBA" id="ARBA00022491"/>
    </source>
</evidence>
<dbReference type="AlphaFoldDB" id="A0A7N0T886"/>
<evidence type="ECO:0000256" key="2">
    <source>
        <dbReference type="ARBA" id="ARBA00006728"/>
    </source>
</evidence>
<evidence type="ECO:0000256" key="5">
    <source>
        <dbReference type="ARBA" id="ARBA00023163"/>
    </source>
</evidence>
<evidence type="ECO:0000259" key="9">
    <source>
        <dbReference type="PROSITE" id="PS51745"/>
    </source>
</evidence>
<keyword evidence="11" id="KW-1185">Reference proteome</keyword>
<dbReference type="InterPro" id="IPR003311">
    <property type="entry name" value="AUX_IAA"/>
</dbReference>
<dbReference type="Proteomes" id="UP000594263">
    <property type="component" value="Unplaced"/>
</dbReference>
<evidence type="ECO:0000256" key="8">
    <source>
        <dbReference type="RuleBase" id="RU004549"/>
    </source>
</evidence>
<keyword evidence="5 8" id="KW-0804">Transcription</keyword>
<dbReference type="PANTHER" id="PTHR31734:SF6">
    <property type="entry name" value="AUXIN-RESPONSIVE PROTEIN IAA11"/>
    <property type="match status" value="1"/>
</dbReference>
<evidence type="ECO:0000313" key="11">
    <source>
        <dbReference type="Proteomes" id="UP000594263"/>
    </source>
</evidence>
<dbReference type="GO" id="GO:0006355">
    <property type="term" value="P:regulation of DNA-templated transcription"/>
    <property type="evidence" value="ECO:0007669"/>
    <property type="project" value="InterPro"/>
</dbReference>
<comment type="subunit">
    <text evidence="8">Homodimers and heterodimers.</text>
</comment>
<dbReference type="GO" id="GO:0009734">
    <property type="term" value="P:auxin-activated signaling pathway"/>
    <property type="evidence" value="ECO:0007669"/>
    <property type="project" value="UniProtKB-UniRule"/>
</dbReference>
<accession>A0A7N0T886</accession>
<keyword evidence="7 8" id="KW-0927">Auxin signaling pathway</keyword>
<evidence type="ECO:0000256" key="6">
    <source>
        <dbReference type="ARBA" id="ARBA00023242"/>
    </source>
</evidence>
<dbReference type="SUPFAM" id="SSF54277">
    <property type="entry name" value="CAD &amp; PB1 domains"/>
    <property type="match status" value="1"/>
</dbReference>
<evidence type="ECO:0000313" key="10">
    <source>
        <dbReference type="EnsemblPlants" id="Kaladp0024s0767.1.v1.1"/>
    </source>
</evidence>
<keyword evidence="4 8" id="KW-0805">Transcription regulation</keyword>
<dbReference type="Gene3D" id="3.10.20.90">
    <property type="entry name" value="Phosphatidylinositol 3-kinase Catalytic Subunit, Chain A, domain 1"/>
    <property type="match status" value="1"/>
</dbReference>
<comment type="function">
    <text evidence="8">Aux/IAA proteins are short-lived transcriptional factors that function as repressors of early auxin response genes at low auxin concentrations.</text>
</comment>
<proteinExistence type="inferred from homology"/>
<dbReference type="PROSITE" id="PS51745">
    <property type="entry name" value="PB1"/>
    <property type="match status" value="1"/>
</dbReference>
<evidence type="ECO:0000256" key="4">
    <source>
        <dbReference type="ARBA" id="ARBA00023015"/>
    </source>
</evidence>
<comment type="subcellular location">
    <subcellularLocation>
        <location evidence="1 8">Nucleus</location>
    </subcellularLocation>
</comment>
<dbReference type="Gramene" id="Kaladp0024s0767.1.v1.1">
    <property type="protein sequence ID" value="Kaladp0024s0767.1.v1.1"/>
    <property type="gene ID" value="Kaladp0024s0767.v1.1"/>
</dbReference>
<reference evidence="10" key="1">
    <citation type="submission" date="2021-01" db="UniProtKB">
        <authorList>
            <consortium name="EnsemblPlants"/>
        </authorList>
    </citation>
    <scope>IDENTIFICATION</scope>
</reference>
<evidence type="ECO:0000256" key="7">
    <source>
        <dbReference type="ARBA" id="ARBA00023294"/>
    </source>
</evidence>
<dbReference type="EnsemblPlants" id="Kaladp0024s0767.1.v1.1">
    <property type="protein sequence ID" value="Kaladp0024s0767.1.v1.1"/>
    <property type="gene ID" value="Kaladp0024s0767.v1.1"/>
</dbReference>
<dbReference type="PROSITE" id="PS51257">
    <property type="entry name" value="PROKAR_LIPOPROTEIN"/>
    <property type="match status" value="1"/>
</dbReference>
<dbReference type="InterPro" id="IPR033389">
    <property type="entry name" value="AUX/IAA_dom"/>
</dbReference>
<name>A0A7N0T886_KALFE</name>
<keyword evidence="3 8" id="KW-0678">Repressor</keyword>
<keyword evidence="6 8" id="KW-0539">Nucleus</keyword>
<dbReference type="Pfam" id="PF02309">
    <property type="entry name" value="AUX_IAA"/>
    <property type="match status" value="1"/>
</dbReference>
<protein>
    <recommendedName>
        <fullName evidence="8">Auxin-responsive protein</fullName>
    </recommendedName>
</protein>
<dbReference type="GO" id="GO:0005634">
    <property type="term" value="C:nucleus"/>
    <property type="evidence" value="ECO:0007669"/>
    <property type="project" value="UniProtKB-SubCell"/>
</dbReference>
<dbReference type="OMA" id="RDKAVIC"/>
<feature type="domain" description="PB1" evidence="9">
    <location>
        <begin position="152"/>
        <end position="260"/>
    </location>
</feature>
<sequence length="265" mass="28201">MSTLSDRLPGLEGPEPELQLGLGLGVGGCLGLRDKAVICKPKTTTVTTPSCSPCSGCSSTSSSSLGRAADASAGVKRSADSAADNTGVINNQVVGWPPVRTYRISSMGNPPKSAPSADFSTIFRSSKSKTPLTNNSLNGSDGVTDQERVTISPFVKVNMDGYPIGRKVDLTCYNSYEGLAQTLEDMFVNSRQSTSISIGSDREKSMTTEARTTASKLLAGSSEFALTYEDKEGDWMLVGDVPWRMFLNSVKRLRIMRMSNANASV</sequence>
<evidence type="ECO:0000256" key="1">
    <source>
        <dbReference type="ARBA" id="ARBA00004123"/>
    </source>
</evidence>
<dbReference type="PANTHER" id="PTHR31734">
    <property type="entry name" value="AUXIN-RESPONSIVE PROTEIN IAA17"/>
    <property type="match status" value="1"/>
</dbReference>
<comment type="similarity">
    <text evidence="2 8">Belongs to the Aux/IAA family.</text>
</comment>